<dbReference type="PATRIC" id="fig|1617426.3.peg.250"/>
<dbReference type="Pfam" id="PF00723">
    <property type="entry name" value="Glyco_hydro_15"/>
    <property type="match status" value="1"/>
</dbReference>
<dbReference type="InterPro" id="IPR008928">
    <property type="entry name" value="6-hairpin_glycosidase_sf"/>
</dbReference>
<dbReference type="InterPro" id="IPR012341">
    <property type="entry name" value="6hp_glycosidase-like_sf"/>
</dbReference>
<gene>
    <name evidence="2" type="ORF">TR69_WS6001000255</name>
</gene>
<dbReference type="AlphaFoldDB" id="A0A136M0E7"/>
<dbReference type="GO" id="GO:0005975">
    <property type="term" value="P:carbohydrate metabolic process"/>
    <property type="evidence" value="ECO:0007669"/>
    <property type="project" value="InterPro"/>
</dbReference>
<dbReference type="Gene3D" id="1.50.10.10">
    <property type="match status" value="1"/>
</dbReference>
<reference evidence="2 3" key="1">
    <citation type="submission" date="2015-02" db="EMBL/GenBank/DDBJ databases">
        <title>Improved understanding of the partial-nitritation anammox process through 23 genomes representing the majority of the microbial community.</title>
        <authorList>
            <person name="Speth D.R."/>
            <person name="In T Zandt M."/>
            <person name="Guerrero Cruz S."/>
            <person name="Jetten M.S."/>
            <person name="Dutilh B.E."/>
        </authorList>
    </citation>
    <scope>NUCLEOTIDE SEQUENCE [LARGE SCALE GENOMIC DNA]</scope>
    <source>
        <strain evidence="2">OLB20</strain>
    </source>
</reference>
<dbReference type="GO" id="GO:0004553">
    <property type="term" value="F:hydrolase activity, hydrolyzing O-glycosyl compounds"/>
    <property type="evidence" value="ECO:0007669"/>
    <property type="project" value="UniProtKB-ARBA"/>
</dbReference>
<evidence type="ECO:0000313" key="2">
    <source>
        <dbReference type="EMBL" id="KXK27379.1"/>
    </source>
</evidence>
<protein>
    <submittedName>
        <fullName evidence="2">Glycosyl hydrolases family 15</fullName>
    </submittedName>
</protein>
<organism evidence="2 3">
    <name type="scientific">candidate division WS6 bacterium OLB20</name>
    <dbReference type="NCBI Taxonomy" id="1617426"/>
    <lineage>
        <taxon>Bacteria</taxon>
        <taxon>Candidatus Dojkabacteria</taxon>
    </lineage>
</organism>
<evidence type="ECO:0000259" key="1">
    <source>
        <dbReference type="Pfam" id="PF00723"/>
    </source>
</evidence>
<dbReference type="InterPro" id="IPR011613">
    <property type="entry name" value="GH15-like"/>
</dbReference>
<dbReference type="EMBL" id="JYNZ01000002">
    <property type="protein sequence ID" value="KXK27379.1"/>
    <property type="molecule type" value="Genomic_DNA"/>
</dbReference>
<feature type="domain" description="GH15-like" evidence="1">
    <location>
        <begin position="24"/>
        <end position="326"/>
    </location>
</feature>
<dbReference type="PANTHER" id="PTHR31616:SF0">
    <property type="entry name" value="GLUCAN 1,4-ALPHA-GLUCOSIDASE"/>
    <property type="match status" value="1"/>
</dbReference>
<sequence length="369" mass="42868">MDAKLNYQELMDQHLKILSDLQYASGLFAASSKEVSTGYDKSWLRDNFYECLAFEVLGDWDTVEKTYDAVLSIFLKHESKIDWAIANKPSYRHEYIHARFHPETFEEFWEEWGNKQNDSIGAILYQIGEIESRKAGSILESDDHIRITEKLVRYLASIEYWHDRDSGMWEENEEVHASSVGACVAGLKSVARLKQIEVDPELISKGEDALNTLLPRESQGKFVDLAQLSLIYPYNVVTKEQADQILEHLEYHLLRERGVIRYKNDYYYNRNQDGYSEEAEWTFGLAWLAIIHEQRGDHEKAQQFLDTLTALDTERGIPELYFSNSPEYNENTPLGWSESLFIVALYRVNKMFIEGRHADPSVHSKKPTS</sequence>
<dbReference type="STRING" id="1617426.TR69_WS6001000255"/>
<dbReference type="SUPFAM" id="SSF48208">
    <property type="entry name" value="Six-hairpin glycosidases"/>
    <property type="match status" value="1"/>
</dbReference>
<name>A0A136M0E7_9BACT</name>
<dbReference type="Proteomes" id="UP000070457">
    <property type="component" value="Unassembled WGS sequence"/>
</dbReference>
<proteinExistence type="predicted"/>
<evidence type="ECO:0000313" key="3">
    <source>
        <dbReference type="Proteomes" id="UP000070457"/>
    </source>
</evidence>
<keyword evidence="2" id="KW-0378">Hydrolase</keyword>
<comment type="caution">
    <text evidence="2">The sequence shown here is derived from an EMBL/GenBank/DDBJ whole genome shotgun (WGS) entry which is preliminary data.</text>
</comment>
<dbReference type="PANTHER" id="PTHR31616">
    <property type="entry name" value="TREHALASE"/>
    <property type="match status" value="1"/>
</dbReference>
<accession>A0A136M0E7</accession>